<sequence length="50" mass="5921">MDHRTFLTTLTVEQRQSLTQKSDMKGFLHLALHWKLSGPREKEQDLRPKS</sequence>
<name>A0ABV5JF35_9RHOB</name>
<organism evidence="1 2">
    <name type="scientific">Pseudohalocynthiibacter aestuariivivens</name>
    <dbReference type="NCBI Taxonomy" id="1591409"/>
    <lineage>
        <taxon>Bacteria</taxon>
        <taxon>Pseudomonadati</taxon>
        <taxon>Pseudomonadota</taxon>
        <taxon>Alphaproteobacteria</taxon>
        <taxon>Rhodobacterales</taxon>
        <taxon>Paracoccaceae</taxon>
        <taxon>Pseudohalocynthiibacter</taxon>
    </lineage>
</organism>
<reference evidence="1 2" key="1">
    <citation type="submission" date="2024-09" db="EMBL/GenBank/DDBJ databases">
        <authorList>
            <person name="Sun Q."/>
            <person name="Mori K."/>
        </authorList>
    </citation>
    <scope>NUCLEOTIDE SEQUENCE [LARGE SCALE GENOMIC DNA]</scope>
    <source>
        <strain evidence="1 2">CECT 8726</strain>
    </source>
</reference>
<keyword evidence="2" id="KW-1185">Reference proteome</keyword>
<dbReference type="EMBL" id="JBHMEA010000038">
    <property type="protein sequence ID" value="MFB9232057.1"/>
    <property type="molecule type" value="Genomic_DNA"/>
</dbReference>
<dbReference type="Proteomes" id="UP001589683">
    <property type="component" value="Unassembled WGS sequence"/>
</dbReference>
<comment type="caution">
    <text evidence="1">The sequence shown here is derived from an EMBL/GenBank/DDBJ whole genome shotgun (WGS) entry which is preliminary data.</text>
</comment>
<evidence type="ECO:0000313" key="1">
    <source>
        <dbReference type="EMBL" id="MFB9232057.1"/>
    </source>
</evidence>
<protein>
    <submittedName>
        <fullName evidence="1">Uncharacterized protein</fullName>
    </submittedName>
</protein>
<evidence type="ECO:0000313" key="2">
    <source>
        <dbReference type="Proteomes" id="UP001589683"/>
    </source>
</evidence>
<gene>
    <name evidence="1" type="ORF">ACFFUT_09715</name>
</gene>
<dbReference type="RefSeq" id="WP_213890066.1">
    <property type="nucleotide sequence ID" value="NZ_JAGFNU010000008.1"/>
</dbReference>
<proteinExistence type="predicted"/>
<accession>A0ABV5JF35</accession>